<keyword evidence="7" id="KW-0732">Signal</keyword>
<proteinExistence type="inferred from homology"/>
<comment type="subcellular location">
    <subcellularLocation>
        <location evidence="1">Endoplasmic reticulum</location>
    </subcellularLocation>
</comment>
<dbReference type="GO" id="GO:0006457">
    <property type="term" value="P:protein folding"/>
    <property type="evidence" value="ECO:0007669"/>
    <property type="project" value="InterPro"/>
</dbReference>
<dbReference type="PRINTS" id="PR00626">
    <property type="entry name" value="CALRETICULIN"/>
</dbReference>
<accession>A0AA40I3L1</accession>
<feature type="chain" id="PRO_5041487226" description="CRP55" evidence="7">
    <location>
        <begin position="18"/>
        <end position="205"/>
    </location>
</feature>
<feature type="signal peptide" evidence="7">
    <location>
        <begin position="1"/>
        <end position="17"/>
    </location>
</feature>
<dbReference type="FunFam" id="2.60.120.200:FF:000113">
    <property type="entry name" value="Calreticulin 3"/>
    <property type="match status" value="1"/>
</dbReference>
<dbReference type="Gene3D" id="2.60.120.200">
    <property type="match status" value="2"/>
</dbReference>
<evidence type="ECO:0000256" key="8">
    <source>
        <dbReference type="SAM" id="MobiDB-lite"/>
    </source>
</evidence>
<dbReference type="Proteomes" id="UP001177744">
    <property type="component" value="Unassembled WGS sequence"/>
</dbReference>
<evidence type="ECO:0000313" key="10">
    <source>
        <dbReference type="Proteomes" id="UP001177744"/>
    </source>
</evidence>
<gene>
    <name evidence="9" type="ORF">QTO34_015163</name>
</gene>
<dbReference type="GO" id="GO:0036503">
    <property type="term" value="P:ERAD pathway"/>
    <property type="evidence" value="ECO:0007669"/>
    <property type="project" value="TreeGrafter"/>
</dbReference>
<comment type="caution">
    <text evidence="9">The sequence shown here is derived from an EMBL/GenBank/DDBJ whole genome shotgun (WGS) entry which is preliminary data.</text>
</comment>
<dbReference type="AlphaFoldDB" id="A0AA40I3L1"/>
<keyword evidence="10" id="KW-1185">Reference proteome</keyword>
<sequence>MLLPMPLLLGLLGLVAAKSVVYFKEQFLDGDRFEPFSNKDQTLVVQFTVKHEQNIDCGGGYVKLFPDSLDQTEMHGDSEYNIMFGPDIYGPGTKKVHVIFNYKGKTCSSTRTSFASNIYAYENFAILGLDLWQVKSGTIFDNFLITNDEAYAKEFGNKTWGVTKAAEKQMKDKQDEEQRLKEEEEADKDDDKDKDEDEKDEVDKE</sequence>
<feature type="region of interest" description="Disordered" evidence="8">
    <location>
        <begin position="166"/>
        <end position="205"/>
    </location>
</feature>
<feature type="compositionally biased region" description="Acidic residues" evidence="8">
    <location>
        <begin position="183"/>
        <end position="205"/>
    </location>
</feature>
<dbReference type="GO" id="GO:0051082">
    <property type="term" value="F:unfolded protein binding"/>
    <property type="evidence" value="ECO:0007669"/>
    <property type="project" value="InterPro"/>
</dbReference>
<keyword evidence="7" id="KW-0143">Chaperone</keyword>
<evidence type="ECO:0000313" key="9">
    <source>
        <dbReference type="EMBL" id="KAK1342398.1"/>
    </source>
</evidence>
<evidence type="ECO:0000256" key="5">
    <source>
        <dbReference type="ARBA" id="ARBA00082641"/>
    </source>
</evidence>
<reference evidence="9" key="1">
    <citation type="submission" date="2023-06" db="EMBL/GenBank/DDBJ databases">
        <title>Reference genome for the Northern bat (Eptesicus nilssonii), a most northern bat species.</title>
        <authorList>
            <person name="Laine V.N."/>
            <person name="Pulliainen A.T."/>
            <person name="Lilley T.M."/>
        </authorList>
    </citation>
    <scope>NUCLEOTIDE SEQUENCE</scope>
    <source>
        <strain evidence="9">BLF_Eptnil</strain>
        <tissue evidence="9">Kidney</tissue>
    </source>
</reference>
<dbReference type="PANTHER" id="PTHR11073">
    <property type="entry name" value="CALRETICULIN AND CALNEXIN"/>
    <property type="match status" value="1"/>
</dbReference>
<dbReference type="GO" id="GO:0005509">
    <property type="term" value="F:calcium ion binding"/>
    <property type="evidence" value="ECO:0007669"/>
    <property type="project" value="InterPro"/>
</dbReference>
<dbReference type="InterPro" id="IPR018124">
    <property type="entry name" value="Calret/calnex_CS"/>
</dbReference>
<comment type="similarity">
    <text evidence="2 7">Belongs to the calreticulin family.</text>
</comment>
<evidence type="ECO:0000256" key="4">
    <source>
        <dbReference type="ARBA" id="ARBA00075977"/>
    </source>
</evidence>
<name>A0AA40I3L1_CNENI</name>
<protein>
    <recommendedName>
        <fullName evidence="5">CRP55</fullName>
    </recommendedName>
    <alternativeName>
        <fullName evidence="4">Calregulin</fullName>
    </alternativeName>
    <alternativeName>
        <fullName evidence="6">HACBP</fullName>
    </alternativeName>
</protein>
<dbReference type="InterPro" id="IPR001580">
    <property type="entry name" value="Calret/calnex"/>
</dbReference>
<dbReference type="GO" id="GO:0005789">
    <property type="term" value="C:endoplasmic reticulum membrane"/>
    <property type="evidence" value="ECO:0007669"/>
    <property type="project" value="TreeGrafter"/>
</dbReference>
<dbReference type="SUPFAM" id="SSF49899">
    <property type="entry name" value="Concanavalin A-like lectins/glucanases"/>
    <property type="match status" value="1"/>
</dbReference>
<dbReference type="PROSITE" id="PS00803">
    <property type="entry name" value="CALRETICULIN_1"/>
    <property type="match status" value="1"/>
</dbReference>
<dbReference type="PANTHER" id="PTHR11073:SF16">
    <property type="entry name" value="CALRETICULIN"/>
    <property type="match status" value="1"/>
</dbReference>
<evidence type="ECO:0000256" key="1">
    <source>
        <dbReference type="ARBA" id="ARBA00004240"/>
    </source>
</evidence>
<evidence type="ECO:0000256" key="3">
    <source>
        <dbReference type="ARBA" id="ARBA00022824"/>
    </source>
</evidence>
<organism evidence="9 10">
    <name type="scientific">Cnephaeus nilssonii</name>
    <name type="common">Northern bat</name>
    <name type="synonym">Eptesicus nilssonii</name>
    <dbReference type="NCBI Taxonomy" id="3371016"/>
    <lineage>
        <taxon>Eukaryota</taxon>
        <taxon>Metazoa</taxon>
        <taxon>Chordata</taxon>
        <taxon>Craniata</taxon>
        <taxon>Vertebrata</taxon>
        <taxon>Euteleostomi</taxon>
        <taxon>Mammalia</taxon>
        <taxon>Eutheria</taxon>
        <taxon>Laurasiatheria</taxon>
        <taxon>Chiroptera</taxon>
        <taxon>Yangochiroptera</taxon>
        <taxon>Vespertilionidae</taxon>
        <taxon>Cnephaeus</taxon>
    </lineage>
</organism>
<dbReference type="EMBL" id="JAULJE010000005">
    <property type="protein sequence ID" value="KAK1342398.1"/>
    <property type="molecule type" value="Genomic_DNA"/>
</dbReference>
<evidence type="ECO:0000256" key="2">
    <source>
        <dbReference type="ARBA" id="ARBA00010983"/>
    </source>
</evidence>
<keyword evidence="3 7" id="KW-0256">Endoplasmic reticulum</keyword>
<evidence type="ECO:0000256" key="7">
    <source>
        <dbReference type="RuleBase" id="RU362126"/>
    </source>
</evidence>
<evidence type="ECO:0000256" key="6">
    <source>
        <dbReference type="ARBA" id="ARBA00084002"/>
    </source>
</evidence>
<feature type="compositionally biased region" description="Basic and acidic residues" evidence="8">
    <location>
        <begin position="166"/>
        <end position="182"/>
    </location>
</feature>
<dbReference type="Pfam" id="PF00262">
    <property type="entry name" value="Calreticulin"/>
    <property type="match status" value="1"/>
</dbReference>
<dbReference type="InterPro" id="IPR013320">
    <property type="entry name" value="ConA-like_dom_sf"/>
</dbReference>